<gene>
    <name evidence="2" type="ORF">PhaeoP97_00499</name>
</gene>
<sequence length="257" mass="28788">MSDVAHLTPSTMLDFRSPAIVRLISQRGWLGLRPSERIGAAYDFVSNEILFGYNMSDTRRASQVLADGYGQCNTKATLLMALLRGLGIPCRLHGFTIDKSLQRGVVPELVYWMAPQNILHSWVEVRLDGRWINLEGFILDNGVLVALQAAFPGRNSLCAYGAGTDCLQSPQTVWHGQDTYIQKTGINADLGLFESPDAFYAHHQQALTGLRRWLYRNGIRHWMNRRVALIRRGLVPKLPGGEATLNPSIRKRVFGVE</sequence>
<feature type="domain" description="Transglutaminase-like" evidence="1">
    <location>
        <begin position="64"/>
        <end position="138"/>
    </location>
</feature>
<dbReference type="Gene3D" id="3.10.620.30">
    <property type="match status" value="1"/>
</dbReference>
<dbReference type="SMART" id="SM00460">
    <property type="entry name" value="TGc"/>
    <property type="match status" value="1"/>
</dbReference>
<dbReference type="Proteomes" id="UP000183859">
    <property type="component" value="Chromosome"/>
</dbReference>
<dbReference type="OrthoDB" id="5438043at2"/>
<dbReference type="SUPFAM" id="SSF54001">
    <property type="entry name" value="Cysteine proteinases"/>
    <property type="match status" value="1"/>
</dbReference>
<dbReference type="EMBL" id="CP016364">
    <property type="protein sequence ID" value="APG45944.1"/>
    <property type="molecule type" value="Genomic_DNA"/>
</dbReference>
<organism evidence="2 3">
    <name type="scientific">Phaeobacter porticola</name>
    <dbReference type="NCBI Taxonomy" id="1844006"/>
    <lineage>
        <taxon>Bacteria</taxon>
        <taxon>Pseudomonadati</taxon>
        <taxon>Pseudomonadota</taxon>
        <taxon>Alphaproteobacteria</taxon>
        <taxon>Rhodobacterales</taxon>
        <taxon>Roseobacteraceae</taxon>
        <taxon>Phaeobacter</taxon>
    </lineage>
</organism>
<dbReference type="PANTHER" id="PTHR33490:SF3">
    <property type="entry name" value="CONSERVED INTEGRAL MEMBRANE PROTEIN"/>
    <property type="match status" value="1"/>
</dbReference>
<dbReference type="RefSeq" id="WP_072503729.1">
    <property type="nucleotide sequence ID" value="NZ_CP016364.1"/>
</dbReference>
<dbReference type="InterPro" id="IPR038765">
    <property type="entry name" value="Papain-like_cys_pep_sf"/>
</dbReference>
<evidence type="ECO:0000313" key="2">
    <source>
        <dbReference type="EMBL" id="APG45944.1"/>
    </source>
</evidence>
<dbReference type="Pfam" id="PF01841">
    <property type="entry name" value="Transglut_core"/>
    <property type="match status" value="1"/>
</dbReference>
<evidence type="ECO:0000259" key="1">
    <source>
        <dbReference type="SMART" id="SM00460"/>
    </source>
</evidence>
<keyword evidence="3" id="KW-1185">Reference proteome</keyword>
<proteinExistence type="predicted"/>
<dbReference type="GO" id="GO:0008233">
    <property type="term" value="F:peptidase activity"/>
    <property type="evidence" value="ECO:0007669"/>
    <property type="project" value="UniProtKB-KW"/>
</dbReference>
<dbReference type="STRING" id="1844006.PhaeoP97_00499"/>
<keyword evidence="2" id="KW-0378">Hydrolase</keyword>
<evidence type="ECO:0000313" key="3">
    <source>
        <dbReference type="Proteomes" id="UP000183859"/>
    </source>
</evidence>
<dbReference type="PANTHER" id="PTHR33490">
    <property type="entry name" value="BLR5614 PROTEIN-RELATED"/>
    <property type="match status" value="1"/>
</dbReference>
<dbReference type="KEGG" id="php:PhaeoP97_00499"/>
<dbReference type="GO" id="GO:0006508">
    <property type="term" value="P:proteolysis"/>
    <property type="evidence" value="ECO:0007669"/>
    <property type="project" value="UniProtKB-KW"/>
</dbReference>
<keyword evidence="2" id="KW-0645">Protease</keyword>
<protein>
    <submittedName>
        <fullName evidence="2">Transglutaminase-like enzyme, putative cysteine protease</fullName>
    </submittedName>
</protein>
<dbReference type="AlphaFoldDB" id="A0A1L3I1H4"/>
<name>A0A1L3I1H4_9RHOB</name>
<dbReference type="InterPro" id="IPR002931">
    <property type="entry name" value="Transglutaminase-like"/>
</dbReference>
<accession>A0A1L3I1H4</accession>
<reference evidence="3" key="1">
    <citation type="submission" date="2016-07" db="EMBL/GenBank/DDBJ databases">
        <title>Phaeobacter portensis sp. nov., a tropodithietic acid producing bacterium isolated from a German harbor.</title>
        <authorList>
            <person name="Freese H.M."/>
            <person name="Bunk B."/>
            <person name="Breider S."/>
            <person name="Brinkhoff T."/>
        </authorList>
    </citation>
    <scope>NUCLEOTIDE SEQUENCE [LARGE SCALE GENOMIC DNA]</scope>
    <source>
        <strain evidence="3">P97</strain>
    </source>
</reference>